<dbReference type="PANTHER" id="PTHR30535:SF34">
    <property type="entry name" value="MOLYBDATE-BINDING PROTEIN MOLA"/>
    <property type="match status" value="1"/>
</dbReference>
<dbReference type="InterPro" id="IPR002491">
    <property type="entry name" value="ABC_transptr_periplasmic_BD"/>
</dbReference>
<reference evidence="3" key="1">
    <citation type="submission" date="2020-02" db="EMBL/GenBank/DDBJ databases">
        <title>Flavobacterium sp. genome.</title>
        <authorList>
            <person name="Jung H.S."/>
            <person name="Baek J.H."/>
            <person name="Jeon C.O."/>
        </authorList>
    </citation>
    <scope>NUCLEOTIDE SEQUENCE</scope>
    <source>
        <strain evidence="3">SE-s28</strain>
    </source>
</reference>
<feature type="signal peptide" evidence="1">
    <location>
        <begin position="1"/>
        <end position="25"/>
    </location>
</feature>
<evidence type="ECO:0000259" key="2">
    <source>
        <dbReference type="PROSITE" id="PS50983"/>
    </source>
</evidence>
<evidence type="ECO:0000256" key="1">
    <source>
        <dbReference type="SAM" id="SignalP"/>
    </source>
</evidence>
<dbReference type="Pfam" id="PF01497">
    <property type="entry name" value="Peripla_BP_2"/>
    <property type="match status" value="1"/>
</dbReference>
<dbReference type="InterPro" id="IPR050902">
    <property type="entry name" value="ABC_Transporter_SBP"/>
</dbReference>
<sequence length="383" mass="42634">MKQFPRFCFLIVCTTSMLLSSGCRNDASDVAKTDSKTANCVQYAHGLKLFRYKDFTLATVQDPWPGATKSYRYVLVKKDAVIPDSLKSETIITVPVRKIIVTSTTHIPSLEMLGSENTLIGFPQLDYISSPKVRRRIADGKVRELGTNQSINVENVIDLSPDVFIGYGIDNNNQTLDNLKKAGIKVMLNGDWNEQTALGKAEWIKLFGALYDKDKLADSLFDNIVTEYENTIKLAKKAKSKPTVMAGALYENKWYMPYGDSWGATLISQAGGNYLWADSKGTGSLSLSFETVLDKASGADFWIGPGQFTSLSQLISENPDYGAFKSYKQKNVFSFSVKKGETGGVLYYELAPNRPDLVLKDLVSILHPELLPNYKPVFFEKLK</sequence>
<gene>
    <name evidence="3" type="ORF">G6047_08830</name>
</gene>
<dbReference type="PROSITE" id="PS51257">
    <property type="entry name" value="PROKAR_LIPOPROTEIN"/>
    <property type="match status" value="1"/>
</dbReference>
<dbReference type="AlphaFoldDB" id="A0A972JGF0"/>
<dbReference type="SUPFAM" id="SSF53807">
    <property type="entry name" value="Helical backbone' metal receptor"/>
    <property type="match status" value="1"/>
</dbReference>
<dbReference type="Proteomes" id="UP000712080">
    <property type="component" value="Unassembled WGS sequence"/>
</dbReference>
<dbReference type="CDD" id="cd01141">
    <property type="entry name" value="TroA_d"/>
    <property type="match status" value="1"/>
</dbReference>
<feature type="domain" description="Fe/B12 periplasmic-binding" evidence="2">
    <location>
        <begin position="98"/>
        <end position="370"/>
    </location>
</feature>
<protein>
    <submittedName>
        <fullName evidence="3">ABC transporter substrate-binding protein</fullName>
    </submittedName>
</protein>
<evidence type="ECO:0000313" key="3">
    <source>
        <dbReference type="EMBL" id="NMH28136.1"/>
    </source>
</evidence>
<accession>A0A972JGF0</accession>
<organism evidence="3 4">
    <name type="scientific">Flavobacterium silvaticum</name>
    <dbReference type="NCBI Taxonomy" id="1852020"/>
    <lineage>
        <taxon>Bacteria</taxon>
        <taxon>Pseudomonadati</taxon>
        <taxon>Bacteroidota</taxon>
        <taxon>Flavobacteriia</taxon>
        <taxon>Flavobacteriales</taxon>
        <taxon>Flavobacteriaceae</taxon>
        <taxon>Flavobacterium</taxon>
    </lineage>
</organism>
<comment type="caution">
    <text evidence="3">The sequence shown here is derived from an EMBL/GenBank/DDBJ whole genome shotgun (WGS) entry which is preliminary data.</text>
</comment>
<dbReference type="RefSeq" id="WP_169527242.1">
    <property type="nucleotide sequence ID" value="NZ_JAAMPU010000104.1"/>
</dbReference>
<feature type="chain" id="PRO_5037606355" evidence="1">
    <location>
        <begin position="26"/>
        <end position="383"/>
    </location>
</feature>
<dbReference type="PROSITE" id="PS50983">
    <property type="entry name" value="FE_B12_PBP"/>
    <property type="match status" value="1"/>
</dbReference>
<proteinExistence type="predicted"/>
<dbReference type="EMBL" id="JAAMPU010000104">
    <property type="protein sequence ID" value="NMH28136.1"/>
    <property type="molecule type" value="Genomic_DNA"/>
</dbReference>
<name>A0A972JGF0_9FLAO</name>
<evidence type="ECO:0000313" key="4">
    <source>
        <dbReference type="Proteomes" id="UP000712080"/>
    </source>
</evidence>
<keyword evidence="1" id="KW-0732">Signal</keyword>
<dbReference type="GO" id="GO:0071281">
    <property type="term" value="P:cellular response to iron ion"/>
    <property type="evidence" value="ECO:0007669"/>
    <property type="project" value="TreeGrafter"/>
</dbReference>
<keyword evidence="4" id="KW-1185">Reference proteome</keyword>
<dbReference type="PANTHER" id="PTHR30535">
    <property type="entry name" value="VITAMIN B12-BINDING PROTEIN"/>
    <property type="match status" value="1"/>
</dbReference>
<dbReference type="Gene3D" id="3.40.50.1980">
    <property type="entry name" value="Nitrogenase molybdenum iron protein domain"/>
    <property type="match status" value="2"/>
</dbReference>